<dbReference type="EMBL" id="CP009376">
    <property type="protein sequence ID" value="AIN95718.1"/>
    <property type="molecule type" value="Genomic_DNA"/>
</dbReference>
<dbReference type="RefSeq" id="XP_010704040.1">
    <property type="nucleotide sequence ID" value="XM_010705738.1"/>
</dbReference>
<dbReference type="CDD" id="cd08060">
    <property type="entry name" value="MPN_UPF0172"/>
    <property type="match status" value="1"/>
</dbReference>
<dbReference type="KEGG" id="lpan:LPMP_070320"/>
<evidence type="ECO:0000313" key="1">
    <source>
        <dbReference type="EMBL" id="AIN95718.1"/>
    </source>
</evidence>
<dbReference type="GeneID" id="22572367"/>
<dbReference type="VEuPathDB" id="TriTrypDB:LPMP_070320"/>
<dbReference type="AlphaFoldDB" id="A0A088RIK5"/>
<evidence type="ECO:0008006" key="3">
    <source>
        <dbReference type="Google" id="ProtNLM"/>
    </source>
</evidence>
<sequence length="254" mass="27395">MSFSPCSVVASPEAYTKALLHCYKYPAQPVMGMLVGKRLNDDAGAAAQSTGSPNSTHPSLGAASGASSSVCYVSDAVPLFHTLPMTAPHPMLEVAYAHVQYASKTTGQSLLGVYIANERLMDSCISPVTKTMLEALQARMPSNTKLLVWFVSNEYLTSPPMGLAITCLTVDRCSCNKAISLPSQASMDELMTFGRWNSDTLAPEATISEEGVMESVSNALDAFAHYRITDLEDHLEDPSITYLEQPLMALMTRK</sequence>
<organism evidence="1 2">
    <name type="scientific">Leishmania panamensis</name>
    <dbReference type="NCBI Taxonomy" id="5679"/>
    <lineage>
        <taxon>Eukaryota</taxon>
        <taxon>Discoba</taxon>
        <taxon>Euglenozoa</taxon>
        <taxon>Kinetoplastea</taxon>
        <taxon>Metakinetoplastina</taxon>
        <taxon>Trypanosomatida</taxon>
        <taxon>Trypanosomatidae</taxon>
        <taxon>Leishmaniinae</taxon>
        <taxon>Leishmania</taxon>
        <taxon>Leishmania guyanensis species complex</taxon>
    </lineage>
</organism>
<keyword evidence="2" id="KW-1185">Reference proteome</keyword>
<dbReference type="eggNOG" id="KOG3289">
    <property type="taxonomic scope" value="Eukaryota"/>
</dbReference>
<evidence type="ECO:0000313" key="2">
    <source>
        <dbReference type="Proteomes" id="UP000063063"/>
    </source>
</evidence>
<accession>A0A088RIK5</accession>
<dbReference type="Pfam" id="PF03665">
    <property type="entry name" value="UPF0172"/>
    <property type="match status" value="1"/>
</dbReference>
<dbReference type="Proteomes" id="UP000063063">
    <property type="component" value="Chromosome 7"/>
</dbReference>
<dbReference type="PANTHER" id="PTHR12941:SF10">
    <property type="entry name" value="ER MEMBRANE PROTEIN COMPLEX SUBUNIT 8_9 HOMOLOG"/>
    <property type="match status" value="1"/>
</dbReference>
<dbReference type="OrthoDB" id="194468at2759"/>
<dbReference type="InterPro" id="IPR005366">
    <property type="entry name" value="EMC8/9"/>
</dbReference>
<dbReference type="VEuPathDB" id="TriTrypDB:LPAL13_070008200"/>
<gene>
    <name evidence="1" type="ORF">LPMP_070320</name>
</gene>
<proteinExistence type="predicted"/>
<protein>
    <recommendedName>
        <fullName evidence="3">MPN domain-containing protein</fullName>
    </recommendedName>
</protein>
<dbReference type="GO" id="GO:0072546">
    <property type="term" value="C:EMC complex"/>
    <property type="evidence" value="ECO:0007669"/>
    <property type="project" value="InterPro"/>
</dbReference>
<reference evidence="1 2" key="1">
    <citation type="journal article" date="2015" name="Sci. Rep.">
        <title>The genome of Leishmania panamensis: insights into genomics of the L. (Viannia) subgenus.</title>
        <authorList>
            <person name="Llanes A."/>
            <person name="Restrepo C.M."/>
            <person name="Vecchio G.D."/>
            <person name="Anguizola F.J."/>
            <person name="Lleonart R."/>
        </authorList>
    </citation>
    <scope>NUCLEOTIDE SEQUENCE [LARGE SCALE GENOMIC DNA]</scope>
    <source>
        <strain evidence="1 2">MHOM/PA/94/PSC-1</strain>
    </source>
</reference>
<dbReference type="PANTHER" id="PTHR12941">
    <property type="entry name" value="ER MEMBRANE PROTEIN COMPLEX"/>
    <property type="match status" value="1"/>
</dbReference>
<name>A0A088RIK5_LEIPA</name>